<dbReference type="InterPro" id="IPR003661">
    <property type="entry name" value="HisK_dim/P_dom"/>
</dbReference>
<dbReference type="SMART" id="SM00388">
    <property type="entry name" value="HisKA"/>
    <property type="match status" value="1"/>
</dbReference>
<reference evidence="7 8" key="1">
    <citation type="submission" date="2020-08" db="EMBL/GenBank/DDBJ databases">
        <title>Genome public.</title>
        <authorList>
            <person name="Liu C."/>
            <person name="Sun Q."/>
        </authorList>
    </citation>
    <scope>NUCLEOTIDE SEQUENCE [LARGE SCALE GENOMIC DNA]</scope>
    <source>
        <strain evidence="7 8">New-38</strain>
    </source>
</reference>
<dbReference type="InterPro" id="IPR003594">
    <property type="entry name" value="HATPase_dom"/>
</dbReference>
<dbReference type="InterPro" id="IPR050736">
    <property type="entry name" value="Sensor_HK_Regulatory"/>
</dbReference>
<dbReference type="CDD" id="cd00075">
    <property type="entry name" value="HATPase"/>
    <property type="match status" value="1"/>
</dbReference>
<dbReference type="GO" id="GO:0016301">
    <property type="term" value="F:kinase activity"/>
    <property type="evidence" value="ECO:0007669"/>
    <property type="project" value="UniProtKB-KW"/>
</dbReference>
<gene>
    <name evidence="7" type="ORF">H8S34_00855</name>
</gene>
<dbReference type="SUPFAM" id="SSF55874">
    <property type="entry name" value="ATPase domain of HSP90 chaperone/DNA topoisomerase II/histidine kinase"/>
    <property type="match status" value="1"/>
</dbReference>
<evidence type="ECO:0000313" key="8">
    <source>
        <dbReference type="Proteomes" id="UP000660021"/>
    </source>
</evidence>
<dbReference type="InterPro" id="IPR036890">
    <property type="entry name" value="HATPase_C_sf"/>
</dbReference>
<dbReference type="Gene3D" id="1.10.287.130">
    <property type="match status" value="1"/>
</dbReference>
<dbReference type="RefSeq" id="WP_186962792.1">
    <property type="nucleotide sequence ID" value="NZ_JACOPR010000001.1"/>
</dbReference>
<dbReference type="Gene3D" id="3.30.565.10">
    <property type="entry name" value="Histidine kinase-like ATPase, C-terminal domain"/>
    <property type="match status" value="1"/>
</dbReference>
<dbReference type="Pfam" id="PF00512">
    <property type="entry name" value="HisKA"/>
    <property type="match status" value="1"/>
</dbReference>
<dbReference type="PANTHER" id="PTHR43711:SF1">
    <property type="entry name" value="HISTIDINE KINASE 1"/>
    <property type="match status" value="1"/>
</dbReference>
<evidence type="ECO:0000256" key="2">
    <source>
        <dbReference type="ARBA" id="ARBA00012438"/>
    </source>
</evidence>
<keyword evidence="5" id="KW-0902">Two-component regulatory system</keyword>
<name>A0ABR7HPE4_9FIRM</name>
<dbReference type="Proteomes" id="UP000660021">
    <property type="component" value="Unassembled WGS sequence"/>
</dbReference>
<organism evidence="7 8">
    <name type="scientific">Pseudoflavonifractor hominis</name>
    <dbReference type="NCBI Taxonomy" id="2763059"/>
    <lineage>
        <taxon>Bacteria</taxon>
        <taxon>Bacillati</taxon>
        <taxon>Bacillota</taxon>
        <taxon>Clostridia</taxon>
        <taxon>Eubacteriales</taxon>
        <taxon>Oscillospiraceae</taxon>
        <taxon>Pseudoflavonifractor</taxon>
    </lineage>
</organism>
<evidence type="ECO:0000256" key="4">
    <source>
        <dbReference type="ARBA" id="ARBA00022777"/>
    </source>
</evidence>
<accession>A0ABR7HPE4</accession>
<evidence type="ECO:0000259" key="6">
    <source>
        <dbReference type="PROSITE" id="PS50109"/>
    </source>
</evidence>
<keyword evidence="8" id="KW-1185">Reference proteome</keyword>
<keyword evidence="4 7" id="KW-0418">Kinase</keyword>
<dbReference type="SUPFAM" id="SSF47384">
    <property type="entry name" value="Homodimeric domain of signal transducing histidine kinase"/>
    <property type="match status" value="1"/>
</dbReference>
<evidence type="ECO:0000256" key="1">
    <source>
        <dbReference type="ARBA" id="ARBA00000085"/>
    </source>
</evidence>
<evidence type="ECO:0000313" key="7">
    <source>
        <dbReference type="EMBL" id="MBC5729384.1"/>
    </source>
</evidence>
<protein>
    <recommendedName>
        <fullName evidence="2">histidine kinase</fullName>
        <ecNumber evidence="2">2.7.13.3</ecNumber>
    </recommendedName>
</protein>
<feature type="domain" description="Histidine kinase" evidence="6">
    <location>
        <begin position="88"/>
        <end position="300"/>
    </location>
</feature>
<dbReference type="CDD" id="cd00082">
    <property type="entry name" value="HisKA"/>
    <property type="match status" value="1"/>
</dbReference>
<proteinExistence type="predicted"/>
<dbReference type="InterPro" id="IPR036097">
    <property type="entry name" value="HisK_dim/P_sf"/>
</dbReference>
<dbReference type="PANTHER" id="PTHR43711">
    <property type="entry name" value="TWO-COMPONENT HISTIDINE KINASE"/>
    <property type="match status" value="1"/>
</dbReference>
<dbReference type="PRINTS" id="PR01780">
    <property type="entry name" value="LANTIREGPROT"/>
</dbReference>
<comment type="catalytic activity">
    <reaction evidence="1">
        <text>ATP + protein L-histidine = ADP + protein N-phospho-L-histidine.</text>
        <dbReference type="EC" id="2.7.13.3"/>
    </reaction>
</comment>
<dbReference type="InterPro" id="IPR008358">
    <property type="entry name" value="Sig_transdc_His_kin/Pase_MprB"/>
</dbReference>
<dbReference type="EC" id="2.7.13.3" evidence="2"/>
<dbReference type="InterPro" id="IPR005467">
    <property type="entry name" value="His_kinase_dom"/>
</dbReference>
<keyword evidence="3" id="KW-0808">Transferase</keyword>
<evidence type="ECO:0000256" key="3">
    <source>
        <dbReference type="ARBA" id="ARBA00022679"/>
    </source>
</evidence>
<dbReference type="PROSITE" id="PS50109">
    <property type="entry name" value="HIS_KIN"/>
    <property type="match status" value="1"/>
</dbReference>
<dbReference type="Pfam" id="PF02518">
    <property type="entry name" value="HATPase_c"/>
    <property type="match status" value="1"/>
</dbReference>
<dbReference type="SMART" id="SM00387">
    <property type="entry name" value="HATPase_c"/>
    <property type="match status" value="1"/>
</dbReference>
<evidence type="ECO:0000256" key="5">
    <source>
        <dbReference type="ARBA" id="ARBA00023012"/>
    </source>
</evidence>
<dbReference type="EMBL" id="JACOPR010000001">
    <property type="protein sequence ID" value="MBC5729384.1"/>
    <property type="molecule type" value="Genomic_DNA"/>
</dbReference>
<comment type="caution">
    <text evidence="7">The sequence shown here is derived from an EMBL/GenBank/DDBJ whole genome shotgun (WGS) entry which is preliminary data.</text>
</comment>
<sequence>MWILCGILLVLCIVLVCWGRIQNRSLRSAVEQLRQLEEQDSVSRVRLEAPNAAAEALLEEVNRLLALRQEERAEGRARERELRRQISNISHDLRTPLTSILGYLQLLEEGGLTEEQQTEYLGVIRGRAQTLQRLITSFYDLSRLEGGEFPLEKQRVDLRAVFSELLASFYTDFTEAGFEMEVDLPSDLPPVQADPGGVLRIGTNLLRNALDHGAGPMSIRLWQEGGTVVSSFANAAPGLEAEDVPRVFERFFTADKMRTGRNTGLGLAIVKTLGEQMGCTVTASGDQARFEIRITWPRWRERG</sequence>